<name>A0A328CAJ3_9DELT</name>
<dbReference type="AlphaFoldDB" id="A0A328CAJ3"/>
<comment type="caution">
    <text evidence="1">The sequence shown here is derived from an EMBL/GenBank/DDBJ whole genome shotgun (WGS) entry which is preliminary data.</text>
</comment>
<reference evidence="1 2" key="1">
    <citation type="submission" date="2018-05" db="EMBL/GenBank/DDBJ databases">
        <title>Lujinxingia marina gen. nov. sp. nov., a new facultative anaerobic member of the class Deltaproteobacteria, and proposal of Lujinxingaceae fam. nov.</title>
        <authorList>
            <person name="Li C.-M."/>
        </authorList>
    </citation>
    <scope>NUCLEOTIDE SEQUENCE [LARGE SCALE GENOMIC DNA]</scope>
    <source>
        <strain evidence="1 2">B210</strain>
    </source>
</reference>
<dbReference type="EMBL" id="QHKO01000001">
    <property type="protein sequence ID" value="RAL25152.1"/>
    <property type="molecule type" value="Genomic_DNA"/>
</dbReference>
<dbReference type="Proteomes" id="UP000249169">
    <property type="component" value="Unassembled WGS sequence"/>
</dbReference>
<keyword evidence="2" id="KW-1185">Reference proteome</keyword>
<proteinExistence type="predicted"/>
<gene>
    <name evidence="1" type="ORF">DL240_02780</name>
</gene>
<protein>
    <recommendedName>
        <fullName evidence="3">Phosphoglycerate mutase family protein</fullName>
    </recommendedName>
</protein>
<evidence type="ECO:0000313" key="2">
    <source>
        <dbReference type="Proteomes" id="UP000249169"/>
    </source>
</evidence>
<dbReference type="RefSeq" id="WP_111728324.1">
    <property type="nucleotide sequence ID" value="NZ_QHKO01000001.1"/>
</dbReference>
<dbReference type="OrthoDB" id="307112at2"/>
<evidence type="ECO:0008006" key="3">
    <source>
        <dbReference type="Google" id="ProtNLM"/>
    </source>
</evidence>
<accession>A0A328CAJ3</accession>
<sequence length="195" mass="22318">MHDILELANANQQKARQIIETTGVVDAWKSIGADVHLVGSLKTGLLMKHRDIDFHIYTSDLDIAESFQVMGQLAAHPGILRAEWVDGSHSDEHCLEWHAWYRDEEGREWQLDMIQILRGSTYEGYFERVAERINAVLTPETRQVILALKYATPDSESIAGIEYYQAVLRDGVRTWSEFVAWRQAHPLTGVVEWCP</sequence>
<organism evidence="1 2">
    <name type="scientific">Lujinxingia litoralis</name>
    <dbReference type="NCBI Taxonomy" id="2211119"/>
    <lineage>
        <taxon>Bacteria</taxon>
        <taxon>Deltaproteobacteria</taxon>
        <taxon>Bradymonadales</taxon>
        <taxon>Lujinxingiaceae</taxon>
        <taxon>Lujinxingia</taxon>
    </lineage>
</organism>
<evidence type="ECO:0000313" key="1">
    <source>
        <dbReference type="EMBL" id="RAL25152.1"/>
    </source>
</evidence>